<name>A0A380KGC7_9STRE</name>
<reference evidence="2 3" key="1">
    <citation type="submission" date="2018-06" db="EMBL/GenBank/DDBJ databases">
        <authorList>
            <consortium name="Pathogen Informatics"/>
            <person name="Doyle S."/>
        </authorList>
    </citation>
    <scope>NUCLEOTIDE SEQUENCE [LARGE SCALE GENOMIC DNA]</scope>
    <source>
        <strain evidence="2 3">NCTC12224</strain>
    </source>
</reference>
<accession>A0A380KGC7</accession>
<gene>
    <name evidence="2" type="ORF">NCTC12224_02301</name>
</gene>
<sequence length="192" mass="22254">MHKDRRPFPLVADGEPVSTEETVMSLYDNEDLISNIHGVYHEKSYDDIKPSHKTLQPNQRQAQRHQKDIDSGKSYARQARQQAKVDVKKKRQTYLTKDITKTTGFEMPKKVVSVPAKKKRQGDYAKYSSRLSQDSYILAELPTVYKEPQNKPAIKSKKNNYDFLKTSQIYNPKDKQTIHEPAQELNLARFEG</sequence>
<evidence type="ECO:0000313" key="3">
    <source>
        <dbReference type="Proteomes" id="UP000254924"/>
    </source>
</evidence>
<proteinExistence type="predicted"/>
<dbReference type="RefSeq" id="WP_218564734.1">
    <property type="nucleotide sequence ID" value="NZ_JBNPNB010000023.1"/>
</dbReference>
<evidence type="ECO:0000256" key="1">
    <source>
        <dbReference type="SAM" id="MobiDB-lite"/>
    </source>
</evidence>
<dbReference type="EMBL" id="UHFN01000007">
    <property type="protein sequence ID" value="SUN63216.1"/>
    <property type="molecule type" value="Genomic_DNA"/>
</dbReference>
<dbReference type="Proteomes" id="UP000254924">
    <property type="component" value="Unassembled WGS sequence"/>
</dbReference>
<protein>
    <submittedName>
        <fullName evidence="2">Hypothetical cytosolic protein</fullName>
    </submittedName>
</protein>
<dbReference type="AlphaFoldDB" id="A0A380KGC7"/>
<keyword evidence="3" id="KW-1185">Reference proteome</keyword>
<evidence type="ECO:0000313" key="2">
    <source>
        <dbReference type="EMBL" id="SUN63216.1"/>
    </source>
</evidence>
<feature type="region of interest" description="Disordered" evidence="1">
    <location>
        <begin position="44"/>
        <end position="76"/>
    </location>
</feature>
<dbReference type="GeneID" id="78357539"/>
<organism evidence="2 3">
    <name type="scientific">Streptococcus hyointestinalis</name>
    <dbReference type="NCBI Taxonomy" id="1337"/>
    <lineage>
        <taxon>Bacteria</taxon>
        <taxon>Bacillati</taxon>
        <taxon>Bacillota</taxon>
        <taxon>Bacilli</taxon>
        <taxon>Lactobacillales</taxon>
        <taxon>Streptococcaceae</taxon>
        <taxon>Streptococcus</taxon>
    </lineage>
</organism>